<dbReference type="PANTHER" id="PTHR42760:SF133">
    <property type="entry name" value="3-OXOACYL-[ACYL-CARRIER-PROTEIN] REDUCTASE"/>
    <property type="match status" value="1"/>
</dbReference>
<keyword evidence="5" id="KW-1185">Reference proteome</keyword>
<comment type="caution">
    <text evidence="4">The sequence shown here is derived from an EMBL/GenBank/DDBJ whole genome shotgun (WGS) entry which is preliminary data.</text>
</comment>
<dbReference type="InterPro" id="IPR036291">
    <property type="entry name" value="NAD(P)-bd_dom_sf"/>
</dbReference>
<dbReference type="SUPFAM" id="SSF51735">
    <property type="entry name" value="NAD(P)-binding Rossmann-fold domains"/>
    <property type="match status" value="1"/>
</dbReference>
<gene>
    <name evidence="4" type="ORF">I7412_32935</name>
</gene>
<dbReference type="PROSITE" id="PS00061">
    <property type="entry name" value="ADH_SHORT"/>
    <property type="match status" value="1"/>
</dbReference>
<comment type="similarity">
    <text evidence="1">Belongs to the short-chain dehydrogenases/reductases (SDR) family.</text>
</comment>
<dbReference type="InterPro" id="IPR057326">
    <property type="entry name" value="KR_dom"/>
</dbReference>
<name>A0A937RSE1_9ACTN</name>
<dbReference type="InterPro" id="IPR002347">
    <property type="entry name" value="SDR_fam"/>
</dbReference>
<dbReference type="PRINTS" id="PR00081">
    <property type="entry name" value="GDHRDH"/>
</dbReference>
<proteinExistence type="inferred from homology"/>
<sequence>MVFRYRPDADLQEEQRVTTTGSLGGKVAAVTGGASGIGRACALRLARDGAAVAVLDLNEGDAKAVAEEIVAEGGTALAVAVDVADPASVTRAFEETRERLGPVAILVNSAGKTGSKRFMDITLESWTSILTVNLTGTFLCCQAVVPGMTEAGWGRIVNISSSSAQGGQAFMTHYSSSKGGVITFTKSLALELGPSGITVNTIPPGFVDTPMLRRDEAAGRWGRNTADDIIAMTPVRRMGQPDDIAAACSFLCSDEAGYVTGQIVGVNGGRNT</sequence>
<dbReference type="NCBIfam" id="NF005559">
    <property type="entry name" value="PRK07231.1"/>
    <property type="match status" value="1"/>
</dbReference>
<dbReference type="PRINTS" id="PR00080">
    <property type="entry name" value="SDRFAMILY"/>
</dbReference>
<dbReference type="AlphaFoldDB" id="A0A937RSE1"/>
<dbReference type="NCBIfam" id="NF009466">
    <property type="entry name" value="PRK12826.1-2"/>
    <property type="match status" value="1"/>
</dbReference>
<dbReference type="InterPro" id="IPR020904">
    <property type="entry name" value="Sc_DH/Rdtase_CS"/>
</dbReference>
<dbReference type="Proteomes" id="UP000604475">
    <property type="component" value="Unassembled WGS sequence"/>
</dbReference>
<dbReference type="PANTHER" id="PTHR42760">
    <property type="entry name" value="SHORT-CHAIN DEHYDROGENASES/REDUCTASES FAMILY MEMBER"/>
    <property type="match status" value="1"/>
</dbReference>
<keyword evidence="2" id="KW-0560">Oxidoreductase</keyword>
<protein>
    <submittedName>
        <fullName evidence="4">SDR family oxidoreductase</fullName>
    </submittedName>
</protein>
<reference evidence="4" key="1">
    <citation type="submission" date="2020-12" db="EMBL/GenBank/DDBJ databases">
        <title>Genomic characterization of non-nitrogen-fixing Frankia strains.</title>
        <authorList>
            <person name="Carlos-Shanley C."/>
            <person name="Guerra T."/>
            <person name="Hahn D."/>
        </authorList>
    </citation>
    <scope>NUCLEOTIDE SEQUENCE</scope>
    <source>
        <strain evidence="4">CN6</strain>
    </source>
</reference>
<accession>A0A937RSE1</accession>
<evidence type="ECO:0000313" key="5">
    <source>
        <dbReference type="Proteomes" id="UP000604475"/>
    </source>
</evidence>
<dbReference type="FunFam" id="3.40.50.720:FF:000084">
    <property type="entry name" value="Short-chain dehydrogenase reductase"/>
    <property type="match status" value="1"/>
</dbReference>
<dbReference type="SMART" id="SM00822">
    <property type="entry name" value="PKS_KR"/>
    <property type="match status" value="1"/>
</dbReference>
<evidence type="ECO:0000256" key="2">
    <source>
        <dbReference type="ARBA" id="ARBA00023002"/>
    </source>
</evidence>
<feature type="domain" description="Ketoreductase" evidence="3">
    <location>
        <begin position="26"/>
        <end position="205"/>
    </location>
</feature>
<dbReference type="GO" id="GO:0016616">
    <property type="term" value="F:oxidoreductase activity, acting on the CH-OH group of donors, NAD or NADP as acceptor"/>
    <property type="evidence" value="ECO:0007669"/>
    <property type="project" value="TreeGrafter"/>
</dbReference>
<dbReference type="Pfam" id="PF13561">
    <property type="entry name" value="adh_short_C2"/>
    <property type="match status" value="1"/>
</dbReference>
<dbReference type="Gene3D" id="3.40.50.720">
    <property type="entry name" value="NAD(P)-binding Rossmann-like Domain"/>
    <property type="match status" value="1"/>
</dbReference>
<evidence type="ECO:0000259" key="3">
    <source>
        <dbReference type="SMART" id="SM00822"/>
    </source>
</evidence>
<evidence type="ECO:0000256" key="1">
    <source>
        <dbReference type="ARBA" id="ARBA00006484"/>
    </source>
</evidence>
<evidence type="ECO:0000313" key="4">
    <source>
        <dbReference type="EMBL" id="MBL7631883.1"/>
    </source>
</evidence>
<dbReference type="EMBL" id="JAEACQ010000288">
    <property type="protein sequence ID" value="MBL7631883.1"/>
    <property type="molecule type" value="Genomic_DNA"/>
</dbReference>
<organism evidence="4 5">
    <name type="scientific">Frankia nepalensis</name>
    <dbReference type="NCBI Taxonomy" id="1836974"/>
    <lineage>
        <taxon>Bacteria</taxon>
        <taxon>Bacillati</taxon>
        <taxon>Actinomycetota</taxon>
        <taxon>Actinomycetes</taxon>
        <taxon>Frankiales</taxon>
        <taxon>Frankiaceae</taxon>
        <taxon>Frankia</taxon>
    </lineage>
</organism>